<dbReference type="GO" id="GO:0005829">
    <property type="term" value="C:cytosol"/>
    <property type="evidence" value="ECO:0007669"/>
    <property type="project" value="TreeGrafter"/>
</dbReference>
<dbReference type="Gene3D" id="1.10.260.40">
    <property type="entry name" value="lambda repressor-like DNA-binding domains"/>
    <property type="match status" value="1"/>
</dbReference>
<reference evidence="3 4" key="1">
    <citation type="submission" date="2020-05" db="EMBL/GenBank/DDBJ databases">
        <title>MicrobeNet Type strains.</title>
        <authorList>
            <person name="Nicholson A.C."/>
        </authorList>
    </citation>
    <scope>NUCLEOTIDE SEQUENCE [LARGE SCALE GENOMIC DNA]</scope>
    <source>
        <strain evidence="3 4">JCM 14282</strain>
    </source>
</reference>
<proteinExistence type="predicted"/>
<dbReference type="Pfam" id="PF01381">
    <property type="entry name" value="HTH_3"/>
    <property type="match status" value="1"/>
</dbReference>
<sequence length="209" mass="22287">MPDLDTPWNTVGVRVRSARVAAGMTVRELSRRIGVSASHVSQVERGIGAFSVPALYAVARELGVSMNELLDPPNPHASVAVGVSSGGDLAVAGIIQRAADHPTIKLSSGPRWSRLTAAGEVDAEFLEVVYSPGTTAPSEDIRHEGREYGIVISGRMNVMVDGAVAVLEPGDSIVFDSSLPHRFWNESDVDVRAIWFVRDRNPGDAVPHG</sequence>
<protein>
    <submittedName>
        <fullName evidence="3">Helix-turn-helix transcriptional regulator</fullName>
    </submittedName>
</protein>
<dbReference type="PANTHER" id="PTHR46797">
    <property type="entry name" value="HTH-TYPE TRANSCRIPTIONAL REGULATOR"/>
    <property type="match status" value="1"/>
</dbReference>
<keyword evidence="4" id="KW-1185">Reference proteome</keyword>
<dbReference type="InterPro" id="IPR014710">
    <property type="entry name" value="RmlC-like_jellyroll"/>
</dbReference>
<dbReference type="AlphaFoldDB" id="A0A7Y2LYA7"/>
<dbReference type="InterPro" id="IPR011051">
    <property type="entry name" value="RmlC_Cupin_sf"/>
</dbReference>
<organism evidence="3 4">
    <name type="scientific">Microbacterium ulmi</name>
    <dbReference type="NCBI Taxonomy" id="179095"/>
    <lineage>
        <taxon>Bacteria</taxon>
        <taxon>Bacillati</taxon>
        <taxon>Actinomycetota</taxon>
        <taxon>Actinomycetes</taxon>
        <taxon>Micrococcales</taxon>
        <taxon>Microbacteriaceae</taxon>
        <taxon>Microbacterium</taxon>
    </lineage>
</organism>
<dbReference type="Proteomes" id="UP000543598">
    <property type="component" value="Unassembled WGS sequence"/>
</dbReference>
<dbReference type="InterPro" id="IPR050807">
    <property type="entry name" value="TransReg_Diox_bact_type"/>
</dbReference>
<evidence type="ECO:0000259" key="2">
    <source>
        <dbReference type="PROSITE" id="PS50943"/>
    </source>
</evidence>
<dbReference type="SMART" id="SM00530">
    <property type="entry name" value="HTH_XRE"/>
    <property type="match status" value="1"/>
</dbReference>
<evidence type="ECO:0000313" key="4">
    <source>
        <dbReference type="Proteomes" id="UP000543598"/>
    </source>
</evidence>
<accession>A0A7Y2LYA7</accession>
<dbReference type="SUPFAM" id="SSF51182">
    <property type="entry name" value="RmlC-like cupins"/>
    <property type="match status" value="1"/>
</dbReference>
<dbReference type="CDD" id="cd02209">
    <property type="entry name" value="cupin_XRE_C"/>
    <property type="match status" value="1"/>
</dbReference>
<dbReference type="InterPro" id="IPR001387">
    <property type="entry name" value="Cro/C1-type_HTH"/>
</dbReference>
<dbReference type="GO" id="GO:0003700">
    <property type="term" value="F:DNA-binding transcription factor activity"/>
    <property type="evidence" value="ECO:0007669"/>
    <property type="project" value="TreeGrafter"/>
</dbReference>
<dbReference type="EMBL" id="JABEMB010000003">
    <property type="protein sequence ID" value="NNH02990.1"/>
    <property type="molecule type" value="Genomic_DNA"/>
</dbReference>
<dbReference type="Pfam" id="PF07883">
    <property type="entry name" value="Cupin_2"/>
    <property type="match status" value="1"/>
</dbReference>
<gene>
    <name evidence="3" type="ORF">HLA99_03840</name>
</gene>
<keyword evidence="1" id="KW-0238">DNA-binding</keyword>
<dbReference type="Gene3D" id="2.60.120.10">
    <property type="entry name" value="Jelly Rolls"/>
    <property type="match status" value="1"/>
</dbReference>
<feature type="domain" description="HTH cro/C1-type" evidence="2">
    <location>
        <begin position="15"/>
        <end position="69"/>
    </location>
</feature>
<dbReference type="PROSITE" id="PS50943">
    <property type="entry name" value="HTH_CROC1"/>
    <property type="match status" value="1"/>
</dbReference>
<dbReference type="InterPro" id="IPR010982">
    <property type="entry name" value="Lambda_DNA-bd_dom_sf"/>
</dbReference>
<dbReference type="CDD" id="cd00093">
    <property type="entry name" value="HTH_XRE"/>
    <property type="match status" value="1"/>
</dbReference>
<evidence type="ECO:0000313" key="3">
    <source>
        <dbReference type="EMBL" id="NNH02990.1"/>
    </source>
</evidence>
<comment type="caution">
    <text evidence="3">The sequence shown here is derived from an EMBL/GenBank/DDBJ whole genome shotgun (WGS) entry which is preliminary data.</text>
</comment>
<evidence type="ECO:0000256" key="1">
    <source>
        <dbReference type="ARBA" id="ARBA00023125"/>
    </source>
</evidence>
<dbReference type="PANTHER" id="PTHR46797:SF1">
    <property type="entry name" value="METHYLPHOSPHONATE SYNTHASE"/>
    <property type="match status" value="1"/>
</dbReference>
<dbReference type="GO" id="GO:0003677">
    <property type="term" value="F:DNA binding"/>
    <property type="evidence" value="ECO:0007669"/>
    <property type="project" value="UniProtKB-KW"/>
</dbReference>
<dbReference type="RefSeq" id="WP_167034882.1">
    <property type="nucleotide sequence ID" value="NZ_BAAANA010000002.1"/>
</dbReference>
<dbReference type="InterPro" id="IPR013096">
    <property type="entry name" value="Cupin_2"/>
</dbReference>
<dbReference type="SUPFAM" id="SSF47413">
    <property type="entry name" value="lambda repressor-like DNA-binding domains"/>
    <property type="match status" value="1"/>
</dbReference>
<name>A0A7Y2LYA7_9MICO</name>